<organism evidence="2 3">
    <name type="scientific">Hypocrea atroviridis (strain ATCC 20476 / IMI 206040)</name>
    <name type="common">Trichoderma atroviride</name>
    <dbReference type="NCBI Taxonomy" id="452589"/>
    <lineage>
        <taxon>Eukaryota</taxon>
        <taxon>Fungi</taxon>
        <taxon>Dikarya</taxon>
        <taxon>Ascomycota</taxon>
        <taxon>Pezizomycotina</taxon>
        <taxon>Sordariomycetes</taxon>
        <taxon>Hypocreomycetidae</taxon>
        <taxon>Hypocreales</taxon>
        <taxon>Hypocreaceae</taxon>
        <taxon>Trichoderma</taxon>
    </lineage>
</organism>
<proteinExistence type="predicted"/>
<protein>
    <submittedName>
        <fullName evidence="2">Uncharacterized protein</fullName>
    </submittedName>
</protein>
<dbReference type="Proteomes" id="UP000005426">
    <property type="component" value="Unassembled WGS sequence"/>
</dbReference>
<evidence type="ECO:0000256" key="1">
    <source>
        <dbReference type="SAM" id="MobiDB-lite"/>
    </source>
</evidence>
<dbReference type="HOGENOM" id="CLU_2794275_0_0_1"/>
<accession>G9P4S8</accession>
<feature type="compositionally biased region" description="Basic residues" evidence="1">
    <location>
        <begin position="58"/>
        <end position="68"/>
    </location>
</feature>
<gene>
    <name evidence="2" type="ORF">TRIATDRAFT_259188</name>
</gene>
<sequence>MTGSRGKMAGAPVLGTKTPPRMQMPYFGCSLFIYDSSWLPFEKGSSLRQKSLMASDPRRKKRGRRGDS</sequence>
<feature type="region of interest" description="Disordered" evidence="1">
    <location>
        <begin position="47"/>
        <end position="68"/>
    </location>
</feature>
<name>G9P4S8_HYPAI</name>
<comment type="caution">
    <text evidence="2">The sequence shown here is derived from an EMBL/GenBank/DDBJ whole genome shotgun (WGS) entry which is preliminary data.</text>
</comment>
<reference evidence="2 3" key="1">
    <citation type="journal article" date="2011" name="Genome Biol.">
        <title>Comparative genome sequence analysis underscores mycoparasitism as the ancestral life style of Trichoderma.</title>
        <authorList>
            <person name="Kubicek C.P."/>
            <person name="Herrera-Estrella A."/>
            <person name="Seidl-Seiboth V."/>
            <person name="Martinez D.A."/>
            <person name="Druzhinina I.S."/>
            <person name="Thon M."/>
            <person name="Zeilinger S."/>
            <person name="Casas-Flores S."/>
            <person name="Horwitz B.A."/>
            <person name="Mukherjee P.K."/>
            <person name="Mukherjee M."/>
            <person name="Kredics L."/>
            <person name="Alcaraz L.D."/>
            <person name="Aerts A."/>
            <person name="Antal Z."/>
            <person name="Atanasova L."/>
            <person name="Cervantes-Badillo M.G."/>
            <person name="Challacombe J."/>
            <person name="Chertkov O."/>
            <person name="McCluskey K."/>
            <person name="Coulpier F."/>
            <person name="Deshpande N."/>
            <person name="von Doehren H."/>
            <person name="Ebbole D.J."/>
            <person name="Esquivel-Naranjo E.U."/>
            <person name="Fekete E."/>
            <person name="Flipphi M."/>
            <person name="Glaser F."/>
            <person name="Gomez-Rodriguez E.Y."/>
            <person name="Gruber S."/>
            <person name="Han C."/>
            <person name="Henrissat B."/>
            <person name="Hermosa R."/>
            <person name="Hernandez-Onate M."/>
            <person name="Karaffa L."/>
            <person name="Kosti I."/>
            <person name="Le Crom S."/>
            <person name="Lindquist E."/>
            <person name="Lucas S."/>
            <person name="Luebeck M."/>
            <person name="Luebeck P.S."/>
            <person name="Margeot A."/>
            <person name="Metz B."/>
            <person name="Misra M."/>
            <person name="Nevalainen H."/>
            <person name="Omann M."/>
            <person name="Packer N."/>
            <person name="Perrone G."/>
            <person name="Uresti-Rivera E.E."/>
            <person name="Salamov A."/>
            <person name="Schmoll M."/>
            <person name="Seiboth B."/>
            <person name="Shapiro H."/>
            <person name="Sukno S."/>
            <person name="Tamayo-Ramos J.A."/>
            <person name="Tisch D."/>
            <person name="Wiest A."/>
            <person name="Wilkinson H.H."/>
            <person name="Zhang M."/>
            <person name="Coutinho P.M."/>
            <person name="Kenerley C.M."/>
            <person name="Monte E."/>
            <person name="Baker S.E."/>
            <person name="Grigoriev I.V."/>
        </authorList>
    </citation>
    <scope>NUCLEOTIDE SEQUENCE [LARGE SCALE GENOMIC DNA]</scope>
    <source>
        <strain evidence="3">ATCC 20476 / IMI 206040</strain>
    </source>
</reference>
<dbReference type="EMBL" id="ABDG02000027">
    <property type="protein sequence ID" value="EHK41222.1"/>
    <property type="molecule type" value="Genomic_DNA"/>
</dbReference>
<evidence type="ECO:0000313" key="3">
    <source>
        <dbReference type="Proteomes" id="UP000005426"/>
    </source>
</evidence>
<keyword evidence="3" id="KW-1185">Reference proteome</keyword>
<dbReference type="AlphaFoldDB" id="G9P4S8"/>
<evidence type="ECO:0000313" key="2">
    <source>
        <dbReference type="EMBL" id="EHK41222.1"/>
    </source>
</evidence>